<dbReference type="PROSITE" id="PS00472">
    <property type="entry name" value="SMALL_CYTOKINES_CC"/>
    <property type="match status" value="1"/>
</dbReference>
<dbReference type="RefSeq" id="XP_020482142.1">
    <property type="nucleotide sequence ID" value="XM_020626486.3"/>
</dbReference>
<feature type="region of interest" description="Disordered" evidence="5">
    <location>
        <begin position="84"/>
        <end position="103"/>
    </location>
</feature>
<proteinExistence type="inferred from homology"/>
<dbReference type="InParanoid" id="A0A3Q3FPB2"/>
<feature type="signal peptide" evidence="4">
    <location>
        <begin position="1"/>
        <end position="20"/>
    </location>
</feature>
<evidence type="ECO:0000256" key="1">
    <source>
        <dbReference type="ARBA" id="ARBA00010868"/>
    </source>
</evidence>
<dbReference type="GO" id="GO:0005615">
    <property type="term" value="C:extracellular space"/>
    <property type="evidence" value="ECO:0007669"/>
    <property type="project" value="UniProtKB-KW"/>
</dbReference>
<feature type="domain" description="Chemokine interleukin-8-like" evidence="6">
    <location>
        <begin position="24"/>
        <end position="86"/>
    </location>
</feature>
<evidence type="ECO:0000256" key="3">
    <source>
        <dbReference type="ARBA" id="ARBA00023157"/>
    </source>
</evidence>
<keyword evidence="3" id="KW-1015">Disulfide bond</keyword>
<reference evidence="7" key="1">
    <citation type="submission" date="2025-08" db="UniProtKB">
        <authorList>
            <consortium name="Ensembl"/>
        </authorList>
    </citation>
    <scope>IDENTIFICATION</scope>
</reference>
<dbReference type="InterPro" id="IPR039809">
    <property type="entry name" value="Chemokine_b/g/d"/>
</dbReference>
<keyword evidence="2 4" id="KW-0202">Cytokine</keyword>
<organism evidence="7 8">
    <name type="scientific">Labrus bergylta</name>
    <name type="common">ballan wrasse</name>
    <dbReference type="NCBI Taxonomy" id="56723"/>
    <lineage>
        <taxon>Eukaryota</taxon>
        <taxon>Metazoa</taxon>
        <taxon>Chordata</taxon>
        <taxon>Craniata</taxon>
        <taxon>Vertebrata</taxon>
        <taxon>Euteleostomi</taxon>
        <taxon>Actinopterygii</taxon>
        <taxon>Neopterygii</taxon>
        <taxon>Teleostei</taxon>
        <taxon>Neoteleostei</taxon>
        <taxon>Acanthomorphata</taxon>
        <taxon>Eupercaria</taxon>
        <taxon>Labriformes</taxon>
        <taxon>Labridae</taxon>
        <taxon>Labrus</taxon>
    </lineage>
</organism>
<dbReference type="PANTHER" id="PTHR12015">
    <property type="entry name" value="SMALL INDUCIBLE CYTOKINE A"/>
    <property type="match status" value="1"/>
</dbReference>
<feature type="chain" id="PRO_5018380146" description="C-C motif chemokine" evidence="4">
    <location>
        <begin position="21"/>
        <end position="103"/>
    </location>
</feature>
<dbReference type="GO" id="GO:0008009">
    <property type="term" value="F:chemokine activity"/>
    <property type="evidence" value="ECO:0007669"/>
    <property type="project" value="InterPro"/>
</dbReference>
<dbReference type="FunCoup" id="A0A3Q3FPB2">
    <property type="interactions" value="898"/>
</dbReference>
<name>A0A3Q3FPB2_9LABR</name>
<dbReference type="SMART" id="SM00199">
    <property type="entry name" value="SCY"/>
    <property type="match status" value="1"/>
</dbReference>
<dbReference type="PANTHER" id="PTHR12015:SF186">
    <property type="entry name" value="C-C MOTIF CHEMOKINE 21-LIKE-RELATED"/>
    <property type="match status" value="1"/>
</dbReference>
<dbReference type="InterPro" id="IPR001811">
    <property type="entry name" value="Chemokine_IL8-like_dom"/>
</dbReference>
<dbReference type="GO" id="GO:0072679">
    <property type="term" value="P:thymocyte migration"/>
    <property type="evidence" value="ECO:0007669"/>
    <property type="project" value="Ensembl"/>
</dbReference>
<dbReference type="Ensembl" id="ENSLBET00000022772.1">
    <property type="protein sequence ID" value="ENSLBEP00000021617.1"/>
    <property type="gene ID" value="ENSLBEG00000016608.1"/>
</dbReference>
<dbReference type="Proteomes" id="UP000261660">
    <property type="component" value="Unplaced"/>
</dbReference>
<dbReference type="InterPro" id="IPR000827">
    <property type="entry name" value="Chemokine_CC_CS"/>
</dbReference>
<evidence type="ECO:0000259" key="6">
    <source>
        <dbReference type="SMART" id="SM00199"/>
    </source>
</evidence>
<dbReference type="Gene3D" id="2.40.50.40">
    <property type="match status" value="1"/>
</dbReference>
<dbReference type="OrthoDB" id="9447832at2759"/>
<protein>
    <recommendedName>
        <fullName evidence="4">C-C motif chemokine</fullName>
    </recommendedName>
</protein>
<comment type="similarity">
    <text evidence="1 4">Belongs to the intercrine beta (chemokine CC) family.</text>
</comment>
<dbReference type="GeneTree" id="ENSGT00900000141362"/>
<reference evidence="7" key="2">
    <citation type="submission" date="2025-09" db="UniProtKB">
        <authorList>
            <consortium name="Ensembl"/>
        </authorList>
    </citation>
    <scope>IDENTIFICATION</scope>
</reference>
<dbReference type="GeneID" id="109976314"/>
<sequence length="103" mass="12188">MRFNTLFFLLMGFYLSLTLAQGTYEDCCLRYVKTLSGRVQRHAVKYRWQVPDGDCNLIAVIFTMRKGREFCTDPKESWVGDLMERVDRKGKNGNKNRSHQHRH</sequence>
<dbReference type="GO" id="GO:0097535">
    <property type="term" value="P:lymphoid lineage cell migration into thymus"/>
    <property type="evidence" value="ECO:0007669"/>
    <property type="project" value="Ensembl"/>
</dbReference>
<keyword evidence="8" id="KW-1185">Reference proteome</keyword>
<dbReference type="CDD" id="cd00169">
    <property type="entry name" value="Chemokine"/>
    <property type="match status" value="1"/>
</dbReference>
<evidence type="ECO:0000313" key="7">
    <source>
        <dbReference type="Ensembl" id="ENSLBEP00000021617.1"/>
    </source>
</evidence>
<evidence type="ECO:0000256" key="4">
    <source>
        <dbReference type="RuleBase" id="RU361150"/>
    </source>
</evidence>
<keyword evidence="4" id="KW-0732">Signal</keyword>
<dbReference type="GO" id="GO:0006955">
    <property type="term" value="P:immune response"/>
    <property type="evidence" value="ECO:0007669"/>
    <property type="project" value="InterPro"/>
</dbReference>
<dbReference type="AlphaFoldDB" id="A0A3Q3FPB2"/>
<comment type="subcellular location">
    <subcellularLocation>
        <location evidence="4">Secreted</location>
    </subcellularLocation>
</comment>
<dbReference type="SUPFAM" id="SSF54117">
    <property type="entry name" value="Interleukin 8-like chemokines"/>
    <property type="match status" value="1"/>
</dbReference>
<evidence type="ECO:0000313" key="8">
    <source>
        <dbReference type="Proteomes" id="UP000261660"/>
    </source>
</evidence>
<dbReference type="InterPro" id="IPR036048">
    <property type="entry name" value="Interleukin_8-like_sf"/>
</dbReference>
<keyword evidence="4" id="KW-0145">Chemotaxis</keyword>
<dbReference type="CTD" id="100333914"/>
<evidence type="ECO:0000256" key="5">
    <source>
        <dbReference type="SAM" id="MobiDB-lite"/>
    </source>
</evidence>
<dbReference type="Pfam" id="PF00048">
    <property type="entry name" value="IL8"/>
    <property type="match status" value="1"/>
</dbReference>
<keyword evidence="4" id="KW-0964">Secreted</keyword>
<accession>A0A3Q3FPB2</accession>
<dbReference type="GO" id="GO:0048538">
    <property type="term" value="P:thymus development"/>
    <property type="evidence" value="ECO:0007669"/>
    <property type="project" value="Ensembl"/>
</dbReference>
<dbReference type="STRING" id="56723.ENSLBEP00000021617"/>
<evidence type="ECO:0000256" key="2">
    <source>
        <dbReference type="ARBA" id="ARBA00022514"/>
    </source>
</evidence>
<feature type="compositionally biased region" description="Basic residues" evidence="5">
    <location>
        <begin position="91"/>
        <end position="103"/>
    </location>
</feature>